<evidence type="ECO:0008006" key="10">
    <source>
        <dbReference type="Google" id="ProtNLM"/>
    </source>
</evidence>
<evidence type="ECO:0000313" key="9">
    <source>
        <dbReference type="Proteomes" id="UP000231279"/>
    </source>
</evidence>
<dbReference type="InterPro" id="IPR044964">
    <property type="entry name" value="RCD1/SRO1-5"/>
</dbReference>
<dbReference type="InterPro" id="IPR037197">
    <property type="entry name" value="WWE_dom_sf"/>
</dbReference>
<evidence type="ECO:0000259" key="5">
    <source>
        <dbReference type="PROSITE" id="PS50918"/>
    </source>
</evidence>
<organism evidence="8 9">
    <name type="scientific">Handroanthus impetiginosus</name>
    <dbReference type="NCBI Taxonomy" id="429701"/>
    <lineage>
        <taxon>Eukaryota</taxon>
        <taxon>Viridiplantae</taxon>
        <taxon>Streptophyta</taxon>
        <taxon>Embryophyta</taxon>
        <taxon>Tracheophyta</taxon>
        <taxon>Spermatophyta</taxon>
        <taxon>Magnoliopsida</taxon>
        <taxon>eudicotyledons</taxon>
        <taxon>Gunneridae</taxon>
        <taxon>Pentapetalae</taxon>
        <taxon>asterids</taxon>
        <taxon>lamiids</taxon>
        <taxon>Lamiales</taxon>
        <taxon>Bignoniaceae</taxon>
        <taxon>Crescentiina</taxon>
        <taxon>Tabebuia alliance</taxon>
        <taxon>Handroanthus</taxon>
    </lineage>
</organism>
<evidence type="ECO:0000313" key="8">
    <source>
        <dbReference type="EMBL" id="PIN09058.1"/>
    </source>
</evidence>
<dbReference type="Proteomes" id="UP000231279">
    <property type="component" value="Unassembled WGS sequence"/>
</dbReference>
<keyword evidence="4" id="KW-0539">Nucleus</keyword>
<reference evidence="9" key="1">
    <citation type="journal article" date="2018" name="Gigascience">
        <title>Genome assembly of the Pink Ipe (Handroanthus impetiginosus, Bignoniaceae), a highly valued, ecologically keystone Neotropical timber forest tree.</title>
        <authorList>
            <person name="Silva-Junior O.B."/>
            <person name="Grattapaglia D."/>
            <person name="Novaes E."/>
            <person name="Collevatti R.G."/>
        </authorList>
    </citation>
    <scope>NUCLEOTIDE SEQUENCE [LARGE SCALE GENOMIC DNA]</scope>
    <source>
        <strain evidence="9">cv. UFG-1</strain>
    </source>
</reference>
<dbReference type="InterPro" id="IPR022003">
    <property type="entry name" value="RST"/>
</dbReference>
<dbReference type="PROSITE" id="PS50918">
    <property type="entry name" value="WWE"/>
    <property type="match status" value="1"/>
</dbReference>
<dbReference type="Pfam" id="PF23467">
    <property type="entry name" value="WWE_5"/>
    <property type="match status" value="1"/>
</dbReference>
<dbReference type="GO" id="GO:0005634">
    <property type="term" value="C:nucleus"/>
    <property type="evidence" value="ECO:0007669"/>
    <property type="project" value="UniProtKB-SubCell"/>
</dbReference>
<keyword evidence="2" id="KW-0217">Developmental protein</keyword>
<protein>
    <recommendedName>
        <fullName evidence="10">Inactive poly [ADP-ribose] polymerase RCD1-like</fullName>
    </recommendedName>
</protein>
<dbReference type="EMBL" id="NKXS01003618">
    <property type="protein sequence ID" value="PIN09058.1"/>
    <property type="molecule type" value="Genomic_DNA"/>
</dbReference>
<dbReference type="InterPro" id="IPR004170">
    <property type="entry name" value="WWE_dom"/>
</dbReference>
<dbReference type="SUPFAM" id="SSF117839">
    <property type="entry name" value="WWE domain"/>
    <property type="match status" value="1"/>
</dbReference>
<feature type="domain" description="RST" evidence="7">
    <location>
        <begin position="497"/>
        <end position="568"/>
    </location>
</feature>
<evidence type="ECO:0000256" key="3">
    <source>
        <dbReference type="ARBA" id="ARBA00023016"/>
    </source>
</evidence>
<dbReference type="InterPro" id="IPR012317">
    <property type="entry name" value="Poly(ADP-ribose)pol_cat_dom"/>
</dbReference>
<evidence type="ECO:0000259" key="6">
    <source>
        <dbReference type="PROSITE" id="PS51059"/>
    </source>
</evidence>
<dbReference type="STRING" id="429701.A0A2G9GUW2"/>
<accession>A0A2G9GUW2</accession>
<evidence type="ECO:0000256" key="4">
    <source>
        <dbReference type="ARBA" id="ARBA00023242"/>
    </source>
</evidence>
<evidence type="ECO:0000256" key="2">
    <source>
        <dbReference type="ARBA" id="ARBA00022473"/>
    </source>
</evidence>
<dbReference type="GO" id="GO:0003950">
    <property type="term" value="F:NAD+ poly-ADP-ribosyltransferase activity"/>
    <property type="evidence" value="ECO:0007669"/>
    <property type="project" value="InterPro"/>
</dbReference>
<feature type="domain" description="PARP catalytic" evidence="6">
    <location>
        <begin position="247"/>
        <end position="468"/>
    </location>
</feature>
<dbReference type="InterPro" id="IPR057823">
    <property type="entry name" value="WWE_RCD1"/>
</dbReference>
<dbReference type="OrthoDB" id="6133115at2759"/>
<keyword evidence="3" id="KW-0346">Stress response</keyword>
<feature type="domain" description="WWE" evidence="5">
    <location>
        <begin position="78"/>
        <end position="153"/>
    </location>
</feature>
<evidence type="ECO:0000256" key="1">
    <source>
        <dbReference type="ARBA" id="ARBA00004123"/>
    </source>
</evidence>
<dbReference type="PANTHER" id="PTHR32263:SF41">
    <property type="entry name" value="INACTIVE POLY [ADP-RIBOSE] POLYMERASE RCD1-LIKE ISOFORM X1"/>
    <property type="match status" value="1"/>
</dbReference>
<evidence type="ECO:0000259" key="7">
    <source>
        <dbReference type="PROSITE" id="PS51879"/>
    </source>
</evidence>
<gene>
    <name evidence="8" type="ORF">CDL12_18359</name>
</gene>
<name>A0A2G9GUW2_9LAMI</name>
<dbReference type="PROSITE" id="PS51059">
    <property type="entry name" value="PARP_CATALYTIC"/>
    <property type="match status" value="1"/>
</dbReference>
<proteinExistence type="predicted"/>
<dbReference type="SUPFAM" id="SSF56399">
    <property type="entry name" value="ADP-ribosylation"/>
    <property type="match status" value="1"/>
</dbReference>
<dbReference type="PANTHER" id="PTHR32263">
    <property type="entry name" value="INACTIVE POLY [ADP-RIBOSE] POLYMERASE SRO4-RELATED"/>
    <property type="match status" value="1"/>
</dbReference>
<sequence>MNTKFEKVLDSGRAVFVDLKRKRSEPGTISLEGATHVLVPLQSSTSSSTHNLAKRRKLDGFKNNYDSCAFPSGKRMRKYCSNFEKSGILRRLMYYDNDEWNDFSQDVVAYVNKYLLDKKPAVKVEVNGNKIFLDFLHMMQLDMNSGLHQPIAWIDISGKCFFPEIVRDYDESHACQYEVAEGHDHLGGGHEDTNGINLHLEIEIHGLDYESSGESNAIVEQVQAHGNVALKNCEDEINSCAKASDVEVDEKCGDNKRMEGNMIFAVGPVNKSLDSVTVNKMFFEAISSCLAEIVDICWCSSIVMESRLELFEKQVEITRRYRGDANVQYAWLPCSRETVSSILKYGICYYEPSKIKHLHGMGIHLIPANGSQISINYFDVDENDARHMVLCRVIMGNMELVRCGSNQFHPSSEDFDSGVDNLQNPNRYVVWNMNMNSHIYPECVVSFKMTSDVEEPLFGKESRVGIPGFSTCYEGPEAQGQSSLTELQVPGKTFQAKTPKSPWMPFPMLFAAISNKVTSQNMDLVKSNYDLFRNKKMSRDEFVKKLRLIVGDNLLKSAITSLQCKMSSSSNIKTACS</sequence>
<comment type="subcellular location">
    <subcellularLocation>
        <location evidence="1">Nucleus</location>
    </subcellularLocation>
</comment>
<keyword evidence="9" id="KW-1185">Reference proteome</keyword>
<comment type="caution">
    <text evidence="8">The sequence shown here is derived from an EMBL/GenBank/DDBJ whole genome shotgun (WGS) entry which is preliminary data.</text>
</comment>
<dbReference type="Pfam" id="PF12174">
    <property type="entry name" value="RST"/>
    <property type="match status" value="1"/>
</dbReference>
<dbReference type="Gene3D" id="3.90.228.10">
    <property type="match status" value="1"/>
</dbReference>
<dbReference type="AlphaFoldDB" id="A0A2G9GUW2"/>
<dbReference type="PROSITE" id="PS51879">
    <property type="entry name" value="RST"/>
    <property type="match status" value="1"/>
</dbReference>